<keyword evidence="4 6" id="KW-0732">Signal</keyword>
<dbReference type="PANTHER" id="PTHR42953">
    <property type="entry name" value="HIGH-AFFINITY ZINC UPTAKE SYSTEM PROTEIN ZNUA-RELATED"/>
    <property type="match status" value="1"/>
</dbReference>
<gene>
    <name evidence="7" type="ORF">ACFPXP_13710</name>
</gene>
<evidence type="ECO:0000256" key="3">
    <source>
        <dbReference type="ARBA" id="ARBA00022723"/>
    </source>
</evidence>
<keyword evidence="8" id="KW-1185">Reference proteome</keyword>
<comment type="subcellular location">
    <subcellularLocation>
        <location evidence="1">Cell envelope</location>
    </subcellularLocation>
</comment>
<reference evidence="8" key="1">
    <citation type="journal article" date="2019" name="Int. J. Syst. Evol. Microbiol.">
        <title>The Global Catalogue of Microorganisms (GCM) 10K type strain sequencing project: providing services to taxonomists for standard genome sequencing and annotation.</title>
        <authorList>
            <consortium name="The Broad Institute Genomics Platform"/>
            <consortium name="The Broad Institute Genome Sequencing Center for Infectious Disease"/>
            <person name="Wu L."/>
            <person name="Ma J."/>
        </authorList>
    </citation>
    <scope>NUCLEOTIDE SEQUENCE [LARGE SCALE GENOMIC DNA]</scope>
    <source>
        <strain evidence="8">CCM 8749</strain>
    </source>
</reference>
<dbReference type="InterPro" id="IPR006128">
    <property type="entry name" value="Lipoprotein_PsaA-like"/>
</dbReference>
<evidence type="ECO:0000313" key="8">
    <source>
        <dbReference type="Proteomes" id="UP001596250"/>
    </source>
</evidence>
<accession>A0ABW1IR08</accession>
<dbReference type="Gene3D" id="3.40.50.1980">
    <property type="entry name" value="Nitrogenase molybdenum iron protein domain"/>
    <property type="match status" value="2"/>
</dbReference>
<feature type="chain" id="PRO_5046517995" evidence="6">
    <location>
        <begin position="21"/>
        <end position="309"/>
    </location>
</feature>
<dbReference type="RefSeq" id="WP_379894874.1">
    <property type="nucleotide sequence ID" value="NZ_CBCSCT010000040.1"/>
</dbReference>
<protein>
    <submittedName>
        <fullName evidence="7">Metal ABC transporter solute-binding protein, Zn/Mn family</fullName>
    </submittedName>
</protein>
<keyword evidence="2 5" id="KW-0813">Transport</keyword>
<dbReference type="Proteomes" id="UP001596250">
    <property type="component" value="Unassembled WGS sequence"/>
</dbReference>
<evidence type="ECO:0000256" key="6">
    <source>
        <dbReference type="SAM" id="SignalP"/>
    </source>
</evidence>
<dbReference type="SUPFAM" id="SSF53807">
    <property type="entry name" value="Helical backbone' metal receptor"/>
    <property type="match status" value="1"/>
</dbReference>
<comment type="similarity">
    <text evidence="5">Belongs to the bacterial solute-binding protein 9 family.</text>
</comment>
<evidence type="ECO:0000313" key="7">
    <source>
        <dbReference type="EMBL" id="MFC5987461.1"/>
    </source>
</evidence>
<feature type="signal peptide" evidence="6">
    <location>
        <begin position="1"/>
        <end position="20"/>
    </location>
</feature>
<dbReference type="PANTHER" id="PTHR42953:SF1">
    <property type="entry name" value="METAL-BINDING PROTEIN HI_0362-RELATED"/>
    <property type="match status" value="1"/>
</dbReference>
<evidence type="ECO:0000256" key="5">
    <source>
        <dbReference type="RuleBase" id="RU003512"/>
    </source>
</evidence>
<dbReference type="InterPro" id="IPR006127">
    <property type="entry name" value="ZnuA-like"/>
</dbReference>
<dbReference type="PRINTS" id="PR00690">
    <property type="entry name" value="ADHESNFAMILY"/>
</dbReference>
<dbReference type="InterPro" id="IPR050492">
    <property type="entry name" value="Bact_metal-bind_prot9"/>
</dbReference>
<comment type="caution">
    <text evidence="7">The sequence shown here is derived from an EMBL/GenBank/DDBJ whole genome shotgun (WGS) entry which is preliminary data.</text>
</comment>
<organism evidence="7 8">
    <name type="scientific">Marinicrinis lubricantis</name>
    <dbReference type="NCBI Taxonomy" id="2086470"/>
    <lineage>
        <taxon>Bacteria</taxon>
        <taxon>Bacillati</taxon>
        <taxon>Bacillota</taxon>
        <taxon>Bacilli</taxon>
        <taxon>Bacillales</taxon>
        <taxon>Paenibacillaceae</taxon>
    </lineage>
</organism>
<name>A0ABW1IR08_9BACL</name>
<dbReference type="Pfam" id="PF01297">
    <property type="entry name" value="ZnuA"/>
    <property type="match status" value="1"/>
</dbReference>
<keyword evidence="3" id="KW-0479">Metal-binding</keyword>
<proteinExistence type="inferred from homology"/>
<dbReference type="InterPro" id="IPR006129">
    <property type="entry name" value="AdhesinB"/>
</dbReference>
<sequence>MVIALAAVLILVLTACGSSGESFSSGAKDDSKLKVTTTIGMITDVAKEVGGEHVQVTGLMGEGVDPHLFKATQGDVRKLDEADIIFYNGLHLEAKLGDILEQMNEDKPTIAVAEAIEASKLLAGDEEAGEQYDPHVWFDVSHWMTVTETIRDELMKIDPDHSEDYEKNAEAYLTELQELHTYAKVQIASIPEESRVLVTAHDAFHYFGKAYDIEVRGLQGISTASEAGVKDVTDLVDFLVERKIGAVFVESSVSSKSIDAVIEGAEAKGHQIQEGGELFSDAMGPEGTEEGTYIGMVRHNVDTIVGALK</sequence>
<evidence type="ECO:0000256" key="2">
    <source>
        <dbReference type="ARBA" id="ARBA00022448"/>
    </source>
</evidence>
<dbReference type="PRINTS" id="PR00691">
    <property type="entry name" value="ADHESINB"/>
</dbReference>
<evidence type="ECO:0000256" key="1">
    <source>
        <dbReference type="ARBA" id="ARBA00004196"/>
    </source>
</evidence>
<dbReference type="EMBL" id="JBHSQV010000163">
    <property type="protein sequence ID" value="MFC5987461.1"/>
    <property type="molecule type" value="Genomic_DNA"/>
</dbReference>
<evidence type="ECO:0000256" key="4">
    <source>
        <dbReference type="ARBA" id="ARBA00022729"/>
    </source>
</evidence>